<evidence type="ECO:0000313" key="4">
    <source>
        <dbReference type="Proteomes" id="UP000719766"/>
    </source>
</evidence>
<keyword evidence="4" id="KW-1185">Reference proteome</keyword>
<reference evidence="3" key="1">
    <citation type="journal article" date="2020" name="New Phytol.">
        <title>Comparative genomics reveals dynamic genome evolution in host specialist ectomycorrhizal fungi.</title>
        <authorList>
            <person name="Lofgren L.A."/>
            <person name="Nguyen N.H."/>
            <person name="Vilgalys R."/>
            <person name="Ruytinx J."/>
            <person name="Liao H.L."/>
            <person name="Branco S."/>
            <person name="Kuo A."/>
            <person name="LaButti K."/>
            <person name="Lipzen A."/>
            <person name="Andreopoulos W."/>
            <person name="Pangilinan J."/>
            <person name="Riley R."/>
            <person name="Hundley H."/>
            <person name="Na H."/>
            <person name="Barry K."/>
            <person name="Grigoriev I.V."/>
            <person name="Stajich J.E."/>
            <person name="Kennedy P.G."/>
        </authorList>
    </citation>
    <scope>NUCLEOTIDE SEQUENCE</scope>
    <source>
        <strain evidence="3">S12</strain>
    </source>
</reference>
<dbReference type="Pfam" id="PF18718">
    <property type="entry name" value="CxC5"/>
    <property type="match status" value="1"/>
</dbReference>
<evidence type="ECO:0000259" key="2">
    <source>
        <dbReference type="Pfam" id="PF18721"/>
    </source>
</evidence>
<sequence length="649" mass="73665">MDVRTPFPALDHPELQDLSYIAITRFLRCASMLKDDILLPQPHSIPVTTAPDVLPPGITDFFSRSFNISCDAVDVLWGAVKHIAWTLPADGEEHEVIETMFQHHGQDQGISAYVLYPPMKTCVNPDCIAVQCATPLKKDEPRRVVIFTQAFGVRCAWSVHLKCRSCNVNYHHNYAVHGASRQYYSGVPKYIQVGEHQFVERELAMHWIDLMRIPVSATDCARLYNEAQARRKNVTCEWQFNTTEEVWDAFTVLALLDDHQLRNTSLCVPHDNSQSARNERIITEGQDELPHACYGCMRLFSMPDGTTHYTEVVVTDGITVGRPCCAVPHCKNALASTHNRFCSANPSHRQLETICAVDGCDQPVIRHGQGDKLRKTCSNPLHMNMEDAKAVLSWSGKSKTQRMKTAKLNDALAASSHDHPEDDLPVEDFDEWYEHDESTGNVRLKQASAALSMGVVNPSLTQNESRHILKVCPSKDDVPKLKLFVRPCGIISGRGTMYHHEAVSNVLILFEKTFSLPRARKPQHLIYNSNCNALREVESRKMKFFEGIGMCVDAFHHTTKHKASDQFCQERCSMKAYPKLLNEDGKYYFNSSIAEQTNMWFGGFHNMCHEMTPVKYDFFLDEVILRHNRATVINLHRQGKQPHHPHLST</sequence>
<dbReference type="Pfam" id="PF18721">
    <property type="entry name" value="CxC6"/>
    <property type="match status" value="1"/>
</dbReference>
<comment type="caution">
    <text evidence="3">The sequence shown here is derived from an EMBL/GenBank/DDBJ whole genome shotgun (WGS) entry which is preliminary data.</text>
</comment>
<proteinExistence type="predicted"/>
<feature type="domain" description="CxC5 like cysteine cluster associated with KDZ" evidence="1">
    <location>
        <begin position="110"/>
        <end position="227"/>
    </location>
</feature>
<dbReference type="InterPro" id="IPR041539">
    <property type="entry name" value="CxC5"/>
</dbReference>
<name>A0A9P7ABT6_9AGAM</name>
<gene>
    <name evidence="3" type="ORF">HD556DRAFT_1449981</name>
</gene>
<dbReference type="AlphaFoldDB" id="A0A9P7ABT6"/>
<dbReference type="RefSeq" id="XP_041153596.1">
    <property type="nucleotide sequence ID" value="XM_041307693.1"/>
</dbReference>
<accession>A0A9P7ABT6</accession>
<protein>
    <recommendedName>
        <fullName evidence="5">CxC5 like cysteine cluster associated with KDZ domain-containing protein</fullName>
    </recommendedName>
</protein>
<dbReference type="GeneID" id="64601457"/>
<feature type="domain" description="CxC6 like cysteine cluster associated with KDZ" evidence="2">
    <location>
        <begin position="314"/>
        <end position="387"/>
    </location>
</feature>
<organism evidence="3 4">
    <name type="scientific">Suillus plorans</name>
    <dbReference type="NCBI Taxonomy" id="116603"/>
    <lineage>
        <taxon>Eukaryota</taxon>
        <taxon>Fungi</taxon>
        <taxon>Dikarya</taxon>
        <taxon>Basidiomycota</taxon>
        <taxon>Agaricomycotina</taxon>
        <taxon>Agaricomycetes</taxon>
        <taxon>Agaricomycetidae</taxon>
        <taxon>Boletales</taxon>
        <taxon>Suillineae</taxon>
        <taxon>Suillaceae</taxon>
        <taxon>Suillus</taxon>
    </lineage>
</organism>
<dbReference type="InterPro" id="IPR040898">
    <property type="entry name" value="CxC6"/>
</dbReference>
<dbReference type="OrthoDB" id="2501483at2759"/>
<evidence type="ECO:0008006" key="5">
    <source>
        <dbReference type="Google" id="ProtNLM"/>
    </source>
</evidence>
<dbReference type="EMBL" id="JABBWE010000097">
    <property type="protein sequence ID" value="KAG1786126.1"/>
    <property type="molecule type" value="Genomic_DNA"/>
</dbReference>
<evidence type="ECO:0000259" key="1">
    <source>
        <dbReference type="Pfam" id="PF18718"/>
    </source>
</evidence>
<evidence type="ECO:0000313" key="3">
    <source>
        <dbReference type="EMBL" id="KAG1786126.1"/>
    </source>
</evidence>
<dbReference type="Proteomes" id="UP000719766">
    <property type="component" value="Unassembled WGS sequence"/>
</dbReference>